<sequence>MVVVVMGGTTGLGLSAARALIESGAQVVVSSRSEENVEEALLLLGPGARGFAGDATLPQTAEHAVALAVEKFGRLDALYHVAGGSGRSKGDGPLHEMTDEGLRYTLDLNLSSIMLSNRAAVKQFMKQGGGGCILNMGSVLGWSPSPEFFASHAYAAAKAGILGFSKSIASYYAPQNIRVNVIAPALVETPMSRRAVGNEAIMDFVAVKQPLDGGRVGVPEDCDGAALFLLSRSSKFITGQVIAVDGGWTVSEGRLA</sequence>
<dbReference type="PRINTS" id="PR00080">
    <property type="entry name" value="SDRFAMILY"/>
</dbReference>
<dbReference type="SUPFAM" id="SSF51735">
    <property type="entry name" value="NAD(P)-binding Rossmann-fold domains"/>
    <property type="match status" value="1"/>
</dbReference>
<keyword evidence="4" id="KW-1185">Reference proteome</keyword>
<dbReference type="PRINTS" id="PR00081">
    <property type="entry name" value="GDHRDH"/>
</dbReference>
<dbReference type="EMBL" id="BKAG01000071">
    <property type="protein sequence ID" value="GEP46114.1"/>
    <property type="molecule type" value="Genomic_DNA"/>
</dbReference>
<dbReference type="PANTHER" id="PTHR42760:SF133">
    <property type="entry name" value="3-OXOACYL-[ACYL-CARRIER-PROTEIN] REDUCTASE"/>
    <property type="match status" value="1"/>
</dbReference>
<dbReference type="Gene3D" id="3.40.50.720">
    <property type="entry name" value="NAD(P)-binding Rossmann-like Domain"/>
    <property type="match status" value="1"/>
</dbReference>
<comment type="similarity">
    <text evidence="1">Belongs to the short-chain dehydrogenases/reductases (SDR) family.</text>
</comment>
<dbReference type="Proteomes" id="UP000321577">
    <property type="component" value="Unassembled WGS sequence"/>
</dbReference>
<organism evidence="3 4">
    <name type="scientific">Brevifollis gellanilyticus</name>
    <dbReference type="NCBI Taxonomy" id="748831"/>
    <lineage>
        <taxon>Bacteria</taxon>
        <taxon>Pseudomonadati</taxon>
        <taxon>Verrucomicrobiota</taxon>
        <taxon>Verrucomicrobiia</taxon>
        <taxon>Verrucomicrobiales</taxon>
        <taxon>Verrucomicrobiaceae</taxon>
    </lineage>
</organism>
<name>A0A512MHB7_9BACT</name>
<protein>
    <submittedName>
        <fullName evidence="3">Short-chain dehydrogenase</fullName>
    </submittedName>
</protein>
<dbReference type="InterPro" id="IPR036291">
    <property type="entry name" value="NAD(P)-bd_dom_sf"/>
</dbReference>
<evidence type="ECO:0000313" key="4">
    <source>
        <dbReference type="Proteomes" id="UP000321577"/>
    </source>
</evidence>
<dbReference type="FunFam" id="3.40.50.720:FF:000084">
    <property type="entry name" value="Short-chain dehydrogenase reductase"/>
    <property type="match status" value="1"/>
</dbReference>
<reference evidence="3 4" key="1">
    <citation type="submission" date="2019-07" db="EMBL/GenBank/DDBJ databases">
        <title>Whole genome shotgun sequence of Brevifollis gellanilyticus NBRC 108608.</title>
        <authorList>
            <person name="Hosoyama A."/>
            <person name="Uohara A."/>
            <person name="Ohji S."/>
            <person name="Ichikawa N."/>
        </authorList>
    </citation>
    <scope>NUCLEOTIDE SEQUENCE [LARGE SCALE GENOMIC DNA]</scope>
    <source>
        <strain evidence="3 4">NBRC 108608</strain>
    </source>
</reference>
<dbReference type="OrthoDB" id="9803333at2"/>
<gene>
    <name evidence="3" type="ORF">BGE01nite_54050</name>
</gene>
<dbReference type="InterPro" id="IPR002347">
    <property type="entry name" value="SDR_fam"/>
</dbReference>
<comment type="caution">
    <text evidence="3">The sequence shown here is derived from an EMBL/GenBank/DDBJ whole genome shotgun (WGS) entry which is preliminary data.</text>
</comment>
<dbReference type="Pfam" id="PF13561">
    <property type="entry name" value="adh_short_C2"/>
    <property type="match status" value="1"/>
</dbReference>
<accession>A0A512MHB7</accession>
<dbReference type="GO" id="GO:0016616">
    <property type="term" value="F:oxidoreductase activity, acting on the CH-OH group of donors, NAD or NADP as acceptor"/>
    <property type="evidence" value="ECO:0007669"/>
    <property type="project" value="TreeGrafter"/>
</dbReference>
<dbReference type="PANTHER" id="PTHR42760">
    <property type="entry name" value="SHORT-CHAIN DEHYDROGENASES/REDUCTASES FAMILY MEMBER"/>
    <property type="match status" value="1"/>
</dbReference>
<dbReference type="AlphaFoldDB" id="A0A512MHB7"/>
<proteinExistence type="inferred from homology"/>
<keyword evidence="2" id="KW-0560">Oxidoreductase</keyword>
<dbReference type="CDD" id="cd05233">
    <property type="entry name" value="SDR_c"/>
    <property type="match status" value="1"/>
</dbReference>
<evidence type="ECO:0000256" key="1">
    <source>
        <dbReference type="ARBA" id="ARBA00006484"/>
    </source>
</evidence>
<evidence type="ECO:0000313" key="3">
    <source>
        <dbReference type="EMBL" id="GEP46114.1"/>
    </source>
</evidence>
<evidence type="ECO:0000256" key="2">
    <source>
        <dbReference type="ARBA" id="ARBA00023002"/>
    </source>
</evidence>